<dbReference type="CDD" id="cd03801">
    <property type="entry name" value="GT4_PimA-like"/>
    <property type="match status" value="1"/>
</dbReference>
<keyword evidence="3 6" id="KW-0808">Transferase</keyword>
<keyword evidence="2" id="KW-0328">Glycosyltransferase</keyword>
<sequence length="1138" mass="127665">MRSVIRDIGRLLDVWRQEPERLPPAVDHPPALTRAFDPAFYRLTNPDLPAMEDAALFAHFLSTGWQEGRDGGAGFSIDDYLAANPDVAEAGLNPLAHYVLTGRAEGRSAWLSHWRQDGATKLEASHLALVSPQFDSAHYAAGLPEELRALGPQALAAHFLMVGWREGRDPNPNFSIADYLCLNPDVAEAGVNPFLHYLQVGHAEQRRLHSPLEEAAPDSPRPEVSQEDLANIAPYFDATFYRARYPHVPGSDADLARHYMSLGWRQGFDPSEEFSTSYYLVHAPDLIAADINPLLHYALAGRAEGRVCRPTREEITAARREDKVLVDVEEAAALSEPDLEAVIAHFDAAFYRASNEDLEGSDAELLLHYMTRGWRELRDPSADFSTSYYLEAYRDIVQSGVNPFLHYVLFGRAEGRRSHSSAAVGIHHEPEADLVPALSAAIEPRRPASRSPVPPARVNTRAMDIHWLVPDFSRGGGGHMTIFRMVRFLESFGHRCTIWIDRPTFHDSGEAAWEDIVKYYQCVRAKVRLASEGLAEARGDVILATGWATAWQVEALTGFAEKFYFVQDHEPEFFPTGAEAMLARATYGFDFACICASPWLKTMMEERYGRWARAFWLAYDPEHYRLLSAAGQAGRYRAPSPSRPARIAVYARAHTDRRCVDLALLALQILARERQDFEVHFFGQDKLDYHEAPFRAEDHGVLDAPALAELYNDCDVGICFSGTNYSLVPQEMMACGLPVLELDGDSTRAIFPPGVTTLAGPAPADIAARLAELIDMPERRRTQAEEALAWVRQFSWEQSAREVEAALVERVSARQGLAAPAGITRRRKRMDVVIPTYNGVGEIEPVIAALRTQRMAEEMQIHCIDSSSSDGTTSWLRAQRDVSLTVIDQAEFQHGRTRNHGASLGDAPIIAFLTQDARPTSATWAGDLAKMLDHHEGAAGVFGRHAPYPDHPVFVRREIEQHFENLLKYPLALSRDTDRDRWESGDRGWRQLLHFYSDNNSAMRRTVWREIPYPEIDYGEDQVWARDIIEAGYAKLYAPTAAVYHSHDYGPEQTYERCRIEGGFFYRHFGYQLGAGSQEEVAARVKREQAEVKAQAARDEMSEEEVARRLANIAEKYRGWRDGLAEAVRASSSAIHAE</sequence>
<dbReference type="EMBL" id="JAAGAB010000001">
    <property type="protein sequence ID" value="NDU99425.1"/>
    <property type="molecule type" value="Genomic_DNA"/>
</dbReference>
<dbReference type="SUPFAM" id="SSF53448">
    <property type="entry name" value="Nucleotide-diphospho-sugar transferases"/>
    <property type="match status" value="1"/>
</dbReference>
<evidence type="ECO:0000256" key="3">
    <source>
        <dbReference type="ARBA" id="ARBA00022679"/>
    </source>
</evidence>
<organism evidence="6 7">
    <name type="scientific">Pseudoroseicyclus tamaricis</name>
    <dbReference type="NCBI Taxonomy" id="2705421"/>
    <lineage>
        <taxon>Bacteria</taxon>
        <taxon>Pseudomonadati</taxon>
        <taxon>Pseudomonadota</taxon>
        <taxon>Alphaproteobacteria</taxon>
        <taxon>Rhodobacterales</taxon>
        <taxon>Paracoccaceae</taxon>
        <taxon>Pseudoroseicyclus</taxon>
    </lineage>
</organism>
<dbReference type="RefSeq" id="WP_163888902.1">
    <property type="nucleotide sequence ID" value="NZ_JAAFYS010000001.1"/>
</dbReference>
<dbReference type="Gene3D" id="3.40.50.11090">
    <property type="match status" value="1"/>
</dbReference>
<name>A0A6B2JZ73_9RHOB</name>
<comment type="similarity">
    <text evidence="1">Belongs to the glycosyltransferase 2 family.</text>
</comment>
<dbReference type="Gene3D" id="3.40.50.2000">
    <property type="entry name" value="Glycogen Phosphorylase B"/>
    <property type="match status" value="1"/>
</dbReference>
<dbReference type="PANTHER" id="PTHR43179:SF12">
    <property type="entry name" value="GALACTOFURANOSYLTRANSFERASE GLFT2"/>
    <property type="match status" value="1"/>
</dbReference>
<dbReference type="Proteomes" id="UP000474757">
    <property type="component" value="Unassembled WGS sequence"/>
</dbReference>
<dbReference type="InterPro" id="IPR029044">
    <property type="entry name" value="Nucleotide-diphossugar_trans"/>
</dbReference>
<gene>
    <name evidence="6" type="ORF">GZA08_00390</name>
</gene>
<evidence type="ECO:0000259" key="5">
    <source>
        <dbReference type="Pfam" id="PF22772"/>
    </source>
</evidence>
<accession>A0A6B2JZ73</accession>
<evidence type="ECO:0000313" key="6">
    <source>
        <dbReference type="EMBL" id="NDU99425.1"/>
    </source>
</evidence>
<proteinExistence type="inferred from homology"/>
<dbReference type="Pfam" id="PF00535">
    <property type="entry name" value="Glycos_transf_2"/>
    <property type="match status" value="1"/>
</dbReference>
<dbReference type="PANTHER" id="PTHR43179">
    <property type="entry name" value="RHAMNOSYLTRANSFERASE WBBL"/>
    <property type="match status" value="1"/>
</dbReference>
<dbReference type="Gene3D" id="3.90.550.10">
    <property type="entry name" value="Spore Coat Polysaccharide Biosynthesis Protein SpsA, Chain A"/>
    <property type="match status" value="1"/>
</dbReference>
<dbReference type="SUPFAM" id="SSF53756">
    <property type="entry name" value="UDP-Glycosyltransferase/glycogen phosphorylase"/>
    <property type="match status" value="1"/>
</dbReference>
<dbReference type="InterPro" id="IPR055050">
    <property type="entry name" value="WsaF_C"/>
</dbReference>
<dbReference type="InterPro" id="IPR001173">
    <property type="entry name" value="Glyco_trans_2-like"/>
</dbReference>
<evidence type="ECO:0000313" key="7">
    <source>
        <dbReference type="Proteomes" id="UP000474757"/>
    </source>
</evidence>
<evidence type="ECO:0000256" key="1">
    <source>
        <dbReference type="ARBA" id="ARBA00006739"/>
    </source>
</evidence>
<reference evidence="6 7" key="1">
    <citation type="submission" date="2020-02" db="EMBL/GenBank/DDBJ databases">
        <title>Pseudoroseicyclus tamarix, sp. nov., isolated from offshore sediment of a Tamarix chinensis forest.</title>
        <authorList>
            <person name="Gai Y."/>
        </authorList>
    </citation>
    <scope>NUCLEOTIDE SEQUENCE [LARGE SCALE GENOMIC DNA]</scope>
    <source>
        <strain evidence="6 7">CLL3-39</strain>
    </source>
</reference>
<protein>
    <submittedName>
        <fullName evidence="6">Glycosyltransferase</fullName>
    </submittedName>
</protein>
<evidence type="ECO:0000256" key="2">
    <source>
        <dbReference type="ARBA" id="ARBA00022676"/>
    </source>
</evidence>
<feature type="domain" description="WsaF C-terminal" evidence="5">
    <location>
        <begin position="646"/>
        <end position="741"/>
    </location>
</feature>
<dbReference type="Pfam" id="PF22772">
    <property type="entry name" value="WsaF_C"/>
    <property type="match status" value="1"/>
</dbReference>
<evidence type="ECO:0000259" key="4">
    <source>
        <dbReference type="Pfam" id="PF00535"/>
    </source>
</evidence>
<dbReference type="CDD" id="cd00761">
    <property type="entry name" value="Glyco_tranf_GTA_type"/>
    <property type="match status" value="1"/>
</dbReference>
<feature type="domain" description="Glycosyltransferase 2-like" evidence="4">
    <location>
        <begin position="832"/>
        <end position="1008"/>
    </location>
</feature>
<dbReference type="GO" id="GO:0016757">
    <property type="term" value="F:glycosyltransferase activity"/>
    <property type="evidence" value="ECO:0007669"/>
    <property type="project" value="UniProtKB-KW"/>
</dbReference>
<keyword evidence="7" id="KW-1185">Reference proteome</keyword>
<comment type="caution">
    <text evidence="6">The sequence shown here is derived from an EMBL/GenBank/DDBJ whole genome shotgun (WGS) entry which is preliminary data.</text>
</comment>
<dbReference type="AlphaFoldDB" id="A0A6B2JZ73"/>